<feature type="region of interest" description="Disordered" evidence="1">
    <location>
        <begin position="123"/>
        <end position="155"/>
    </location>
</feature>
<sequence length="208" mass="21933">LSFHLEINNAVHARAELLLLLLVIPGHRLKPPSLPLLFPSPPLASTSSSSSSTRPPQGSRSSGPAPSPTPTPRTAAPPSGARWRPSSHAASRRRRWQRRRWPHRGRRPVELEARSGVLEVIATSTTHGKGDDGKHNSGGGIDGARSEEDAAERDPPLSAMVAGVAGSSPSPGRLRRGVVVVAVEGGRGNLWCGAVSTRHTSSHRASNA</sequence>
<proteinExistence type="predicted"/>
<reference evidence="2 3" key="1">
    <citation type="journal article" date="2005" name="Nature">
        <title>The map-based sequence of the rice genome.</title>
        <authorList>
            <consortium name="International rice genome sequencing project (IRGSP)"/>
            <person name="Matsumoto T."/>
            <person name="Wu J."/>
            <person name="Kanamori H."/>
            <person name="Katayose Y."/>
            <person name="Fujisawa M."/>
            <person name="Namiki N."/>
            <person name="Mizuno H."/>
            <person name="Yamamoto K."/>
            <person name="Antonio B.A."/>
            <person name="Baba T."/>
            <person name="Sakata K."/>
            <person name="Nagamura Y."/>
            <person name="Aoki H."/>
            <person name="Arikawa K."/>
            <person name="Arita K."/>
            <person name="Bito T."/>
            <person name="Chiden Y."/>
            <person name="Fujitsuka N."/>
            <person name="Fukunaka R."/>
            <person name="Hamada M."/>
            <person name="Harada C."/>
            <person name="Hayashi A."/>
            <person name="Hijishita S."/>
            <person name="Honda M."/>
            <person name="Hosokawa S."/>
            <person name="Ichikawa Y."/>
            <person name="Idonuma A."/>
            <person name="Iijima M."/>
            <person name="Ikeda M."/>
            <person name="Ikeno M."/>
            <person name="Ito K."/>
            <person name="Ito S."/>
            <person name="Ito T."/>
            <person name="Ito Y."/>
            <person name="Ito Y."/>
            <person name="Iwabuchi A."/>
            <person name="Kamiya K."/>
            <person name="Karasawa W."/>
            <person name="Kurita K."/>
            <person name="Katagiri S."/>
            <person name="Kikuta A."/>
            <person name="Kobayashi H."/>
            <person name="Kobayashi N."/>
            <person name="Machita K."/>
            <person name="Maehara T."/>
            <person name="Masukawa M."/>
            <person name="Mizubayashi T."/>
            <person name="Mukai Y."/>
            <person name="Nagasaki H."/>
            <person name="Nagata Y."/>
            <person name="Naito S."/>
            <person name="Nakashima M."/>
            <person name="Nakama Y."/>
            <person name="Nakamichi Y."/>
            <person name="Nakamura M."/>
            <person name="Meguro A."/>
            <person name="Negishi M."/>
            <person name="Ohta I."/>
            <person name="Ohta T."/>
            <person name="Okamoto M."/>
            <person name="Ono N."/>
            <person name="Saji S."/>
            <person name="Sakaguchi M."/>
            <person name="Sakai K."/>
            <person name="Shibata M."/>
            <person name="Shimokawa T."/>
            <person name="Song J."/>
            <person name="Takazaki Y."/>
            <person name="Terasawa K."/>
            <person name="Tsugane M."/>
            <person name="Tsuji K."/>
            <person name="Ueda S."/>
            <person name="Waki K."/>
            <person name="Yamagata H."/>
            <person name="Yamamoto M."/>
            <person name="Yamamoto S."/>
            <person name="Yamane H."/>
            <person name="Yoshiki S."/>
            <person name="Yoshihara R."/>
            <person name="Yukawa K."/>
            <person name="Zhong H."/>
            <person name="Yano M."/>
            <person name="Yuan Q."/>
            <person name="Ouyang S."/>
            <person name="Liu J."/>
            <person name="Jones K.M."/>
            <person name="Gansberger K."/>
            <person name="Moffat K."/>
            <person name="Hill J."/>
            <person name="Bera J."/>
            <person name="Fadrosh D."/>
            <person name="Jin S."/>
            <person name="Johri S."/>
            <person name="Kim M."/>
            <person name="Overton L."/>
            <person name="Reardon M."/>
            <person name="Tsitrin T."/>
            <person name="Vuong H."/>
            <person name="Weaver B."/>
            <person name="Ciecko A."/>
            <person name="Tallon L."/>
            <person name="Jackson J."/>
            <person name="Pai G."/>
            <person name="Aken S.V."/>
            <person name="Utterback T."/>
            <person name="Reidmuller S."/>
            <person name="Feldblyum T."/>
            <person name="Hsiao J."/>
            <person name="Zismann V."/>
            <person name="Iobst S."/>
            <person name="de Vazeille A.R."/>
            <person name="Buell C.R."/>
            <person name="Ying K."/>
            <person name="Li Y."/>
            <person name="Lu T."/>
            <person name="Huang Y."/>
            <person name="Zhao Q."/>
            <person name="Feng Q."/>
            <person name="Zhang L."/>
            <person name="Zhu J."/>
            <person name="Weng Q."/>
            <person name="Mu J."/>
            <person name="Lu Y."/>
            <person name="Fan D."/>
            <person name="Liu Y."/>
            <person name="Guan J."/>
            <person name="Zhang Y."/>
            <person name="Yu S."/>
            <person name="Liu X."/>
            <person name="Zhang Y."/>
            <person name="Hong G."/>
            <person name="Han B."/>
            <person name="Choisne N."/>
            <person name="Demange N."/>
            <person name="Orjeda G."/>
            <person name="Samain S."/>
            <person name="Cattolico L."/>
            <person name="Pelletier E."/>
            <person name="Couloux A."/>
            <person name="Segurens B."/>
            <person name="Wincker P."/>
            <person name="D'Hont A."/>
            <person name="Scarpelli C."/>
            <person name="Weissenbach J."/>
            <person name="Salanoubat M."/>
            <person name="Quetier F."/>
            <person name="Yu Y."/>
            <person name="Kim H.R."/>
            <person name="Rambo T."/>
            <person name="Currie J."/>
            <person name="Collura K."/>
            <person name="Luo M."/>
            <person name="Yang T."/>
            <person name="Ammiraju J.S.S."/>
            <person name="Engler F."/>
            <person name="Soderlund C."/>
            <person name="Wing R.A."/>
            <person name="Palmer L.E."/>
            <person name="de la Bastide M."/>
            <person name="Spiegel L."/>
            <person name="Nascimento L."/>
            <person name="Zutavern T."/>
            <person name="O'Shaughnessy A."/>
            <person name="Dike S."/>
            <person name="Dedhia N."/>
            <person name="Preston R."/>
            <person name="Balija V."/>
            <person name="McCombie W.R."/>
            <person name="Chow T."/>
            <person name="Chen H."/>
            <person name="Chung M."/>
            <person name="Chen C."/>
            <person name="Shaw J."/>
            <person name="Wu H."/>
            <person name="Hsiao K."/>
            <person name="Chao Y."/>
            <person name="Chu M."/>
            <person name="Cheng C."/>
            <person name="Hour A."/>
            <person name="Lee P."/>
            <person name="Lin S."/>
            <person name="Lin Y."/>
            <person name="Liou J."/>
            <person name="Liu S."/>
            <person name="Hsing Y."/>
            <person name="Raghuvanshi S."/>
            <person name="Mohanty A."/>
            <person name="Bharti A.K."/>
            <person name="Gaur A."/>
            <person name="Gupta V."/>
            <person name="Kumar D."/>
            <person name="Ravi V."/>
            <person name="Vij S."/>
            <person name="Kapur A."/>
            <person name="Khurana P."/>
            <person name="Khurana P."/>
            <person name="Khurana J.P."/>
            <person name="Tyagi A.K."/>
            <person name="Gaikwad K."/>
            <person name="Singh A."/>
            <person name="Dalal V."/>
            <person name="Srivastava S."/>
            <person name="Dixit A."/>
            <person name="Pal A.K."/>
            <person name="Ghazi I.A."/>
            <person name="Yadav M."/>
            <person name="Pandit A."/>
            <person name="Bhargava A."/>
            <person name="Sureshbabu K."/>
            <person name="Batra K."/>
            <person name="Sharma T.R."/>
            <person name="Mohapatra T."/>
            <person name="Singh N.K."/>
            <person name="Messing J."/>
            <person name="Nelson A.B."/>
            <person name="Fuks G."/>
            <person name="Kavchok S."/>
            <person name="Keizer G."/>
            <person name="Linton E."/>
            <person name="Llaca V."/>
            <person name="Song R."/>
            <person name="Tanyolac B."/>
            <person name="Young S."/>
            <person name="Ho-Il K."/>
            <person name="Hahn J.H."/>
            <person name="Sangsakoo G."/>
            <person name="Vanavichit A."/>
            <person name="de Mattos Luiz.A.T."/>
            <person name="Zimmer P.D."/>
            <person name="Malone G."/>
            <person name="Dellagostin O."/>
            <person name="de Oliveira A.C."/>
            <person name="Bevan M."/>
            <person name="Bancroft I."/>
            <person name="Minx P."/>
            <person name="Cordum H."/>
            <person name="Wilson R."/>
            <person name="Cheng Z."/>
            <person name="Jin W."/>
            <person name="Jiang J."/>
            <person name="Leong S.A."/>
            <person name="Iwama H."/>
            <person name="Gojobori T."/>
            <person name="Itoh T."/>
            <person name="Niimura Y."/>
            <person name="Fujii Y."/>
            <person name="Habara T."/>
            <person name="Sakai H."/>
            <person name="Sato Y."/>
            <person name="Wilson G."/>
            <person name="Kumar K."/>
            <person name="McCouch S."/>
            <person name="Juretic N."/>
            <person name="Hoen D."/>
            <person name="Wright S."/>
            <person name="Bruskiewich R."/>
            <person name="Bureau T."/>
            <person name="Miyao A."/>
            <person name="Hirochika H."/>
            <person name="Nishikawa T."/>
            <person name="Kadowaki K."/>
            <person name="Sugiura M."/>
            <person name="Burr B."/>
            <person name="Sasaki T."/>
        </authorList>
    </citation>
    <scope>NUCLEOTIDE SEQUENCE [LARGE SCALE GENOMIC DNA]</scope>
    <source>
        <strain evidence="3">cv. Nipponbare</strain>
    </source>
</reference>
<dbReference type="EMBL" id="AP008207">
    <property type="protein sequence ID" value="BAF04336.1"/>
    <property type="molecule type" value="Genomic_DNA"/>
</dbReference>
<feature type="compositionally biased region" description="Basic and acidic residues" evidence="1">
    <location>
        <begin position="144"/>
        <end position="155"/>
    </location>
</feature>
<dbReference type="KEGG" id="dosa:Os01g0219900"/>
<feature type="compositionally biased region" description="Low complexity" evidence="1">
    <location>
        <begin position="43"/>
        <end position="64"/>
    </location>
</feature>
<evidence type="ECO:0000313" key="2">
    <source>
        <dbReference type="EMBL" id="BAF04336.1"/>
    </source>
</evidence>
<feature type="compositionally biased region" description="Basic residues" evidence="1">
    <location>
        <begin position="90"/>
        <end position="101"/>
    </location>
</feature>
<feature type="compositionally biased region" description="Low complexity" evidence="1">
    <location>
        <begin position="72"/>
        <end position="89"/>
    </location>
</feature>
<feature type="region of interest" description="Disordered" evidence="1">
    <location>
        <begin position="40"/>
        <end position="101"/>
    </location>
</feature>
<feature type="non-terminal residue" evidence="2">
    <location>
        <position position="1"/>
    </location>
</feature>
<name>Q0JPJ2_ORYSJ</name>
<evidence type="ECO:0000313" key="3">
    <source>
        <dbReference type="Proteomes" id="UP000000763"/>
    </source>
</evidence>
<dbReference type="AlphaFoldDB" id="Q0JPJ2"/>
<reference evidence="3" key="2">
    <citation type="journal article" date="2008" name="Nucleic Acids Res.">
        <title>The rice annotation project database (RAP-DB): 2008 update.</title>
        <authorList>
            <consortium name="The rice annotation project (RAP)"/>
        </authorList>
    </citation>
    <scope>GENOME REANNOTATION</scope>
    <source>
        <strain evidence="3">cv. Nipponbare</strain>
    </source>
</reference>
<gene>
    <name evidence="2" type="ordered locus">Os01g0219900</name>
</gene>
<dbReference type="Proteomes" id="UP000000763">
    <property type="component" value="Chromosome 1"/>
</dbReference>
<evidence type="ECO:0000256" key="1">
    <source>
        <dbReference type="SAM" id="MobiDB-lite"/>
    </source>
</evidence>
<organism evidence="2 3">
    <name type="scientific">Oryza sativa subsp. japonica</name>
    <name type="common">Rice</name>
    <dbReference type="NCBI Taxonomy" id="39947"/>
    <lineage>
        <taxon>Eukaryota</taxon>
        <taxon>Viridiplantae</taxon>
        <taxon>Streptophyta</taxon>
        <taxon>Embryophyta</taxon>
        <taxon>Tracheophyta</taxon>
        <taxon>Spermatophyta</taxon>
        <taxon>Magnoliopsida</taxon>
        <taxon>Liliopsida</taxon>
        <taxon>Poales</taxon>
        <taxon>Poaceae</taxon>
        <taxon>BOP clade</taxon>
        <taxon>Oryzoideae</taxon>
        <taxon>Oryzeae</taxon>
        <taxon>Oryzinae</taxon>
        <taxon>Oryza</taxon>
        <taxon>Oryza sativa</taxon>
    </lineage>
</organism>
<protein>
    <submittedName>
        <fullName evidence="2">Os01g0219900 protein</fullName>
    </submittedName>
</protein>
<accession>Q0JPJ2</accession>